<dbReference type="SMART" id="SM00510">
    <property type="entry name" value="TFS2M"/>
    <property type="match status" value="1"/>
</dbReference>
<evidence type="ECO:0000259" key="10">
    <source>
        <dbReference type="PROSITE" id="PS51133"/>
    </source>
</evidence>
<sequence>MEKEVAETFEAAKKAADAAAAAAEGGGSPEADRCVGALRRLRKMTVTTDILVTTQVGKRLRALTKHSHPKIKAAASDLLGFWKNIVIKESSSGKKSETSENKKCAKLETKSAAPHTIKDKKTPEASSVKINKSAAPHTIKDKKTPEASSVKINKSAAPHTIKDKKTPEASSVKINKVRKSASLNAPKEESKLSSIPKSSSAPLAPPKFASLVKCDDPARDKIRELLAETFSKVSEETGKDARDEVRNILDEVKSCDPIRAAATVESALFEKLGSSAGGRKQKYRSIMFNLRADNNTDLRRRVLIGQVRPESLADMSPEDMASDARKLANNKIKEKALFDCERGGPPKATTDQFKCGRCGQRKATYYQMQTRSADEPMTTFVTCVNCNNHWKFC</sequence>
<dbReference type="PIRSF" id="PIRSF006704">
    <property type="entry name" value="TF_IIS"/>
    <property type="match status" value="1"/>
</dbReference>
<feature type="region of interest" description="Disordered" evidence="9">
    <location>
        <begin position="90"/>
        <end position="208"/>
    </location>
</feature>
<organism evidence="13">
    <name type="scientific">Ananas comosus var. bracteatus</name>
    <name type="common">red pineapple</name>
    <dbReference type="NCBI Taxonomy" id="296719"/>
    <lineage>
        <taxon>Eukaryota</taxon>
        <taxon>Viridiplantae</taxon>
        <taxon>Streptophyta</taxon>
        <taxon>Embryophyta</taxon>
        <taxon>Tracheophyta</taxon>
        <taxon>Spermatophyta</taxon>
        <taxon>Magnoliopsida</taxon>
        <taxon>Liliopsida</taxon>
        <taxon>Poales</taxon>
        <taxon>Bromeliaceae</taxon>
        <taxon>Bromelioideae</taxon>
        <taxon>Ananas</taxon>
    </lineage>
</organism>
<dbReference type="GO" id="GO:0006368">
    <property type="term" value="P:transcription elongation by RNA polymerase II"/>
    <property type="evidence" value="ECO:0007669"/>
    <property type="project" value="InterPro"/>
</dbReference>
<evidence type="ECO:0000256" key="6">
    <source>
        <dbReference type="PROSITE-ProRule" id="PRU00472"/>
    </source>
</evidence>
<dbReference type="FunFam" id="2.20.25.10:FF:000001">
    <property type="entry name" value="Probable Transcription elongation factor S-II"/>
    <property type="match status" value="1"/>
</dbReference>
<dbReference type="PROSITE" id="PS51321">
    <property type="entry name" value="TFIIS_CENTRAL"/>
    <property type="match status" value="1"/>
</dbReference>
<feature type="domain" description="TFIIS central" evidence="12">
    <location>
        <begin position="218"/>
        <end position="348"/>
    </location>
</feature>
<evidence type="ECO:0000313" key="13">
    <source>
        <dbReference type="EMBL" id="CAD1845816.1"/>
    </source>
</evidence>
<keyword evidence="2 8" id="KW-0479">Metal-binding</keyword>
<evidence type="ECO:0000256" key="8">
    <source>
        <dbReference type="RuleBase" id="RU368078"/>
    </source>
</evidence>
<evidence type="ECO:0000256" key="9">
    <source>
        <dbReference type="SAM" id="MobiDB-lite"/>
    </source>
</evidence>
<keyword evidence="8" id="KW-0238">DNA-binding</keyword>
<dbReference type="InterPro" id="IPR017923">
    <property type="entry name" value="TFIIS_N"/>
</dbReference>
<dbReference type="NCBIfam" id="TIGR01385">
    <property type="entry name" value="TFSII"/>
    <property type="match status" value="1"/>
</dbReference>
<dbReference type="Gene3D" id="2.20.25.10">
    <property type="match status" value="1"/>
</dbReference>
<dbReference type="SUPFAM" id="SSF57783">
    <property type="entry name" value="Zinc beta-ribbon"/>
    <property type="match status" value="1"/>
</dbReference>
<dbReference type="PANTHER" id="PTHR11477">
    <property type="entry name" value="TRANSCRIPTION FACTOR S-II ZINC FINGER DOMAIN-CONTAINING PROTEIN"/>
    <property type="match status" value="1"/>
</dbReference>
<dbReference type="Gene3D" id="1.20.930.10">
    <property type="entry name" value="Conserved domain common to transcription factors TFIIS, elongin A, CRSP70"/>
    <property type="match status" value="1"/>
</dbReference>
<dbReference type="PROSITE" id="PS51133">
    <property type="entry name" value="ZF_TFIIS_2"/>
    <property type="match status" value="1"/>
</dbReference>
<dbReference type="CDD" id="cd13749">
    <property type="entry name" value="Zn-ribbon_TFIIS"/>
    <property type="match status" value="1"/>
</dbReference>
<reference evidence="13" key="1">
    <citation type="submission" date="2020-07" db="EMBL/GenBank/DDBJ databases">
        <authorList>
            <person name="Lin J."/>
        </authorList>
    </citation>
    <scope>NUCLEOTIDE SEQUENCE</scope>
</reference>
<evidence type="ECO:0000256" key="4">
    <source>
        <dbReference type="ARBA" id="ARBA00022833"/>
    </source>
</evidence>
<dbReference type="InterPro" id="IPR006289">
    <property type="entry name" value="TFSII"/>
</dbReference>
<dbReference type="InterPro" id="IPR003617">
    <property type="entry name" value="TFIIS/CRSP70_N_sub"/>
</dbReference>
<dbReference type="InterPro" id="IPR003618">
    <property type="entry name" value="TFIIS_cen_dom"/>
</dbReference>
<evidence type="ECO:0000256" key="7">
    <source>
        <dbReference type="PROSITE-ProRule" id="PRU00649"/>
    </source>
</evidence>
<comment type="function">
    <text evidence="8">Necessary for efficient RNA polymerase II transcription elongation past template-encoded arresting sites.</text>
</comment>
<dbReference type="Gene3D" id="1.10.472.30">
    <property type="entry name" value="Transcription elongation factor S-II, central domain"/>
    <property type="match status" value="1"/>
</dbReference>
<evidence type="ECO:0000259" key="12">
    <source>
        <dbReference type="PROSITE" id="PS51321"/>
    </source>
</evidence>
<dbReference type="InterPro" id="IPR035441">
    <property type="entry name" value="TFIIS/LEDGF_dom_sf"/>
</dbReference>
<gene>
    <name evidence="13" type="ORF">CB5_LOCUS29027</name>
</gene>
<dbReference type="EMBL" id="CAJEUB010000005">
    <property type="protein sequence ID" value="CAD1845816.1"/>
    <property type="molecule type" value="Genomic_DNA"/>
</dbReference>
<dbReference type="CDD" id="cd00183">
    <property type="entry name" value="TFIIS_I"/>
    <property type="match status" value="1"/>
</dbReference>
<dbReference type="GO" id="GO:0008270">
    <property type="term" value="F:zinc ion binding"/>
    <property type="evidence" value="ECO:0007669"/>
    <property type="project" value="UniProtKB-UniRule"/>
</dbReference>
<keyword evidence="5 7" id="KW-0539">Nucleus</keyword>
<accession>A0A6V7QSR7</accession>
<feature type="domain" description="TFIIS-type" evidence="10">
    <location>
        <begin position="351"/>
        <end position="391"/>
    </location>
</feature>
<dbReference type="GO" id="GO:0003677">
    <property type="term" value="F:DNA binding"/>
    <property type="evidence" value="ECO:0007669"/>
    <property type="project" value="UniProtKB-KW"/>
</dbReference>
<evidence type="ECO:0000259" key="11">
    <source>
        <dbReference type="PROSITE" id="PS51319"/>
    </source>
</evidence>
<dbReference type="Pfam" id="PF01096">
    <property type="entry name" value="Zn_ribbon_TFIIS"/>
    <property type="match status" value="1"/>
</dbReference>
<proteinExistence type="inferred from homology"/>
<dbReference type="PANTHER" id="PTHR11477:SF0">
    <property type="entry name" value="IP08861P-RELATED"/>
    <property type="match status" value="1"/>
</dbReference>
<name>A0A6V7QSR7_ANACO</name>
<dbReference type="SMART" id="SM00440">
    <property type="entry name" value="ZnF_C2C2"/>
    <property type="match status" value="1"/>
</dbReference>
<keyword evidence="8" id="KW-0804">Transcription</keyword>
<dbReference type="SUPFAM" id="SSF46942">
    <property type="entry name" value="Elongation factor TFIIS domain 2"/>
    <property type="match status" value="1"/>
</dbReference>
<dbReference type="Pfam" id="PF08711">
    <property type="entry name" value="Med26"/>
    <property type="match status" value="1"/>
</dbReference>
<dbReference type="InterPro" id="IPR035100">
    <property type="entry name" value="TF_IIS-typ"/>
</dbReference>
<dbReference type="PROSITE" id="PS51319">
    <property type="entry name" value="TFIIS_N"/>
    <property type="match status" value="1"/>
</dbReference>
<feature type="domain" description="TFIIS N-terminal" evidence="11">
    <location>
        <begin position="10"/>
        <end position="89"/>
    </location>
</feature>
<dbReference type="GO" id="GO:0005634">
    <property type="term" value="C:nucleus"/>
    <property type="evidence" value="ECO:0007669"/>
    <property type="project" value="UniProtKB-SubCell"/>
</dbReference>
<dbReference type="SUPFAM" id="SSF47676">
    <property type="entry name" value="Conserved domain common to transcription factors TFIIS, elongin A, CRSP70"/>
    <property type="match status" value="1"/>
</dbReference>
<keyword evidence="4 8" id="KW-0862">Zinc</keyword>
<dbReference type="PROSITE" id="PS00466">
    <property type="entry name" value="ZF_TFIIS_1"/>
    <property type="match status" value="1"/>
</dbReference>
<evidence type="ECO:0000256" key="3">
    <source>
        <dbReference type="ARBA" id="ARBA00022771"/>
    </source>
</evidence>
<feature type="compositionally biased region" description="Basic and acidic residues" evidence="9">
    <location>
        <begin position="91"/>
        <end position="109"/>
    </location>
</feature>
<evidence type="ECO:0000256" key="2">
    <source>
        <dbReference type="ARBA" id="ARBA00022723"/>
    </source>
</evidence>
<feature type="compositionally biased region" description="Low complexity" evidence="9">
    <location>
        <begin position="192"/>
        <end position="208"/>
    </location>
</feature>
<dbReference type="AlphaFoldDB" id="A0A6V7QSR7"/>
<comment type="similarity">
    <text evidence="8">Belongs to the TFS-II family.</text>
</comment>
<keyword evidence="8" id="KW-0805">Transcription regulation</keyword>
<dbReference type="InterPro" id="IPR001222">
    <property type="entry name" value="Znf_TFIIS"/>
</dbReference>
<evidence type="ECO:0000256" key="1">
    <source>
        <dbReference type="ARBA" id="ARBA00004123"/>
    </source>
</evidence>
<dbReference type="Pfam" id="PF07500">
    <property type="entry name" value="TFIIS_M"/>
    <property type="match status" value="1"/>
</dbReference>
<comment type="subcellular location">
    <subcellularLocation>
        <location evidence="1 7 8">Nucleus</location>
    </subcellularLocation>
</comment>
<keyword evidence="3 6" id="KW-0863">Zinc-finger</keyword>
<evidence type="ECO:0000256" key="5">
    <source>
        <dbReference type="ARBA" id="ARBA00023242"/>
    </source>
</evidence>
<dbReference type="InterPro" id="IPR036575">
    <property type="entry name" value="TFIIS_cen_dom_sf"/>
</dbReference>
<dbReference type="SMART" id="SM00509">
    <property type="entry name" value="TFS2N"/>
    <property type="match status" value="1"/>
</dbReference>
<protein>
    <recommendedName>
        <fullName evidence="8">Transcription elongation factor</fullName>
    </recommendedName>
</protein>